<keyword evidence="3" id="KW-0408">Iron</keyword>
<evidence type="ECO:0000313" key="4">
    <source>
        <dbReference type="EMBL" id="KAA6390075.1"/>
    </source>
</evidence>
<comment type="similarity">
    <text evidence="1">Belongs to the hemerythrin family.</text>
</comment>
<evidence type="ECO:0000256" key="1">
    <source>
        <dbReference type="ARBA" id="ARBA00010587"/>
    </source>
</evidence>
<evidence type="ECO:0000313" key="5">
    <source>
        <dbReference type="Proteomes" id="UP000324800"/>
    </source>
</evidence>
<dbReference type="Proteomes" id="UP000324800">
    <property type="component" value="Unassembled WGS sequence"/>
</dbReference>
<dbReference type="InterPro" id="IPR035938">
    <property type="entry name" value="Hemerythrin-like_sf"/>
</dbReference>
<evidence type="ECO:0008006" key="6">
    <source>
        <dbReference type="Google" id="ProtNLM"/>
    </source>
</evidence>
<dbReference type="SUPFAM" id="SSF47188">
    <property type="entry name" value="Hemerythrin-like"/>
    <property type="match status" value="1"/>
</dbReference>
<accession>A0A5J4W5U4</accession>
<organism evidence="4 5">
    <name type="scientific">Streblomastix strix</name>
    <dbReference type="NCBI Taxonomy" id="222440"/>
    <lineage>
        <taxon>Eukaryota</taxon>
        <taxon>Metamonada</taxon>
        <taxon>Preaxostyla</taxon>
        <taxon>Oxymonadida</taxon>
        <taxon>Streblomastigidae</taxon>
        <taxon>Streblomastix</taxon>
    </lineage>
</organism>
<sequence>MRILDPEADASDRTGMGASAWKDEYSCDCVRLDREHQKVLISLAGLCKTIDGTMNISEQYSILQQLMKVKPSSDGLAILQLVDEVEKERDSVRSTLGSAVGDQKIMLDVTSAFDETKLRQLAKIIIKLLSITIRQTFNVLADEEDLINKYKIPHAHKKMHQTQHAVFVRKVQKIALQISKATHEHGKQVPTHFSQRIIQLYSGWLVDHVSKVDRELSTLLIGKAPESELEADNIMTENYLIVPHSYTNFLDSDNASIQDRNLFEKMKGVLKLQKQNN</sequence>
<evidence type="ECO:0000256" key="3">
    <source>
        <dbReference type="ARBA" id="ARBA00023004"/>
    </source>
</evidence>
<gene>
    <name evidence="4" type="ORF">EZS28_014399</name>
</gene>
<keyword evidence="2" id="KW-0479">Metal-binding</keyword>
<protein>
    <recommendedName>
        <fullName evidence="6">Hemerythrin-like domain-containing protein</fullName>
    </recommendedName>
</protein>
<reference evidence="4 5" key="1">
    <citation type="submission" date="2019-03" db="EMBL/GenBank/DDBJ databases">
        <title>Single cell metagenomics reveals metabolic interactions within the superorganism composed of flagellate Streblomastix strix and complex community of Bacteroidetes bacteria on its surface.</title>
        <authorList>
            <person name="Treitli S.C."/>
            <person name="Kolisko M."/>
            <person name="Husnik F."/>
            <person name="Keeling P."/>
            <person name="Hampl V."/>
        </authorList>
    </citation>
    <scope>NUCLEOTIDE SEQUENCE [LARGE SCALE GENOMIC DNA]</scope>
    <source>
        <strain evidence="4">ST1C</strain>
    </source>
</reference>
<dbReference type="Gene3D" id="1.20.120.50">
    <property type="entry name" value="Hemerythrin-like"/>
    <property type="match status" value="1"/>
</dbReference>
<comment type="caution">
    <text evidence="4">The sequence shown here is derived from an EMBL/GenBank/DDBJ whole genome shotgun (WGS) entry which is preliminary data.</text>
</comment>
<dbReference type="EMBL" id="SNRW01003354">
    <property type="protein sequence ID" value="KAA6390075.1"/>
    <property type="molecule type" value="Genomic_DNA"/>
</dbReference>
<dbReference type="AlphaFoldDB" id="A0A5J4W5U4"/>
<name>A0A5J4W5U4_9EUKA</name>
<dbReference type="GO" id="GO:0046872">
    <property type="term" value="F:metal ion binding"/>
    <property type="evidence" value="ECO:0007669"/>
    <property type="project" value="UniProtKB-KW"/>
</dbReference>
<evidence type="ECO:0000256" key="2">
    <source>
        <dbReference type="ARBA" id="ARBA00022723"/>
    </source>
</evidence>
<proteinExistence type="inferred from homology"/>